<dbReference type="PANTHER" id="PTHR43818">
    <property type="entry name" value="BCDNA.GH03377"/>
    <property type="match status" value="1"/>
</dbReference>
<accession>A0ABS4TW93</accession>
<reference evidence="4 5" key="1">
    <citation type="submission" date="2021-03" db="EMBL/GenBank/DDBJ databases">
        <title>Sequencing the genomes of 1000 actinobacteria strains.</title>
        <authorList>
            <person name="Klenk H.-P."/>
        </authorList>
    </citation>
    <scope>NUCLEOTIDE SEQUENCE [LARGE SCALE GENOMIC DNA]</scope>
    <source>
        <strain evidence="4 5">DSM 46670</strain>
    </source>
</reference>
<dbReference type="RefSeq" id="WP_209645626.1">
    <property type="nucleotide sequence ID" value="NZ_JAGINW010000001.1"/>
</dbReference>
<dbReference type="PANTHER" id="PTHR43818:SF11">
    <property type="entry name" value="BCDNA.GH03377"/>
    <property type="match status" value="1"/>
</dbReference>
<dbReference type="Gene3D" id="3.40.50.720">
    <property type="entry name" value="NAD(P)-binding Rossmann-like Domain"/>
    <property type="match status" value="1"/>
</dbReference>
<keyword evidence="1" id="KW-0560">Oxidoreductase</keyword>
<dbReference type="SUPFAM" id="SSF51735">
    <property type="entry name" value="NAD(P)-binding Rossmann-fold domains"/>
    <property type="match status" value="1"/>
</dbReference>
<protein>
    <submittedName>
        <fullName evidence="4">Dehydrogenase</fullName>
    </submittedName>
</protein>
<dbReference type="InterPro" id="IPR055170">
    <property type="entry name" value="GFO_IDH_MocA-like_dom"/>
</dbReference>
<keyword evidence="5" id="KW-1185">Reference proteome</keyword>
<dbReference type="Pfam" id="PF22725">
    <property type="entry name" value="GFO_IDH_MocA_C3"/>
    <property type="match status" value="1"/>
</dbReference>
<gene>
    <name evidence="4" type="ORF">JOF56_009066</name>
</gene>
<evidence type="ECO:0000313" key="4">
    <source>
        <dbReference type="EMBL" id="MBP2328681.1"/>
    </source>
</evidence>
<dbReference type="Gene3D" id="3.30.360.10">
    <property type="entry name" value="Dihydrodipicolinate Reductase, domain 2"/>
    <property type="match status" value="1"/>
</dbReference>
<organism evidence="4 5">
    <name type="scientific">Kibdelosporangium banguiense</name>
    <dbReference type="NCBI Taxonomy" id="1365924"/>
    <lineage>
        <taxon>Bacteria</taxon>
        <taxon>Bacillati</taxon>
        <taxon>Actinomycetota</taxon>
        <taxon>Actinomycetes</taxon>
        <taxon>Pseudonocardiales</taxon>
        <taxon>Pseudonocardiaceae</taxon>
        <taxon>Kibdelosporangium</taxon>
    </lineage>
</organism>
<dbReference type="Pfam" id="PF01408">
    <property type="entry name" value="GFO_IDH_MocA"/>
    <property type="match status" value="1"/>
</dbReference>
<evidence type="ECO:0000313" key="5">
    <source>
        <dbReference type="Proteomes" id="UP001519332"/>
    </source>
</evidence>
<dbReference type="InterPro" id="IPR000683">
    <property type="entry name" value="Gfo/Idh/MocA-like_OxRdtase_N"/>
</dbReference>
<dbReference type="Proteomes" id="UP001519332">
    <property type="component" value="Unassembled WGS sequence"/>
</dbReference>
<comment type="caution">
    <text evidence="4">The sequence shown here is derived from an EMBL/GenBank/DDBJ whole genome shotgun (WGS) entry which is preliminary data.</text>
</comment>
<dbReference type="EMBL" id="JAGINW010000001">
    <property type="protein sequence ID" value="MBP2328681.1"/>
    <property type="molecule type" value="Genomic_DNA"/>
</dbReference>
<feature type="domain" description="GFO/IDH/MocA-like oxidoreductase" evidence="3">
    <location>
        <begin position="133"/>
        <end position="263"/>
    </location>
</feature>
<evidence type="ECO:0000259" key="2">
    <source>
        <dbReference type="Pfam" id="PF01408"/>
    </source>
</evidence>
<sequence length="363" mass="38438">MSRVLRVGVIGAGVGVRTYLPAFAATGRAAVTAIAASSPRRAREVAAEHGIPFPCNDFVQLCAMPELDLVCVASPNNLHLEHFRSALASGKHVLIEKPVAVDMDTFVEFIEPGQAEGQWVLVNHQLRFNPYLRALRDVIVSGALGNPYSIRIHQQDSGLFSSAAPFSWNTDPRGGGVRLAMGSHLVDLLGYLLGHQRFDAVSTTTTAVVPARFDRDGRLRTAADVAFAALVRANGTSALLSASSAAAGRTAFEVEVLADRGEARFDLDRKLSVACRGDPMTPCEPPGVTQTERGNKQSIFRTSFVGFAQALVEAILDGDGAALASACSLTEQGPTMAVLDAMHTSARTGHTVVPGPATVPDRI</sequence>
<name>A0ABS4TW93_9PSEU</name>
<dbReference type="InterPro" id="IPR036291">
    <property type="entry name" value="NAD(P)-bd_dom_sf"/>
</dbReference>
<dbReference type="InterPro" id="IPR050463">
    <property type="entry name" value="Gfo/Idh/MocA_oxidrdct_glycsds"/>
</dbReference>
<dbReference type="SUPFAM" id="SSF55347">
    <property type="entry name" value="Glyceraldehyde-3-phosphate dehydrogenase-like, C-terminal domain"/>
    <property type="match status" value="1"/>
</dbReference>
<evidence type="ECO:0000256" key="1">
    <source>
        <dbReference type="ARBA" id="ARBA00023002"/>
    </source>
</evidence>
<evidence type="ECO:0000259" key="3">
    <source>
        <dbReference type="Pfam" id="PF22725"/>
    </source>
</evidence>
<proteinExistence type="predicted"/>
<feature type="domain" description="Gfo/Idh/MocA-like oxidoreductase N-terminal" evidence="2">
    <location>
        <begin position="5"/>
        <end position="124"/>
    </location>
</feature>